<keyword evidence="2" id="KW-0813">Transport</keyword>
<evidence type="ECO:0000256" key="7">
    <source>
        <dbReference type="SAM" id="Phobius"/>
    </source>
</evidence>
<accession>A0A2N5X6T0</accession>
<evidence type="ECO:0000256" key="2">
    <source>
        <dbReference type="ARBA" id="ARBA00022448"/>
    </source>
</evidence>
<reference evidence="8 9" key="1">
    <citation type="submission" date="2018-01" db="EMBL/GenBank/DDBJ databases">
        <title>The draft genome sequence of Halioglobus lutimaris HF004.</title>
        <authorList>
            <person name="Du Z.-J."/>
            <person name="Shi M.-J."/>
        </authorList>
    </citation>
    <scope>NUCLEOTIDE SEQUENCE [LARGE SCALE GENOMIC DNA]</scope>
    <source>
        <strain evidence="8 9">HF004</strain>
    </source>
</reference>
<dbReference type="RefSeq" id="WP_101517203.1">
    <property type="nucleotide sequence ID" value="NZ_PKUS01000002.1"/>
</dbReference>
<dbReference type="GO" id="GO:0005384">
    <property type="term" value="F:manganese ion transmembrane transporter activity"/>
    <property type="evidence" value="ECO:0007669"/>
    <property type="project" value="TreeGrafter"/>
</dbReference>
<dbReference type="PRINTS" id="PR00447">
    <property type="entry name" value="NATRESASSCMP"/>
</dbReference>
<keyword evidence="4" id="KW-0769">Symport</keyword>
<dbReference type="GO" id="GO:0015293">
    <property type="term" value="F:symporter activity"/>
    <property type="evidence" value="ECO:0007669"/>
    <property type="project" value="UniProtKB-KW"/>
</dbReference>
<keyword evidence="5 7" id="KW-1133">Transmembrane helix</keyword>
<feature type="transmembrane region" description="Helical" evidence="7">
    <location>
        <begin position="351"/>
        <end position="373"/>
    </location>
</feature>
<feature type="transmembrane region" description="Helical" evidence="7">
    <location>
        <begin position="154"/>
        <end position="173"/>
    </location>
</feature>
<keyword evidence="9" id="KW-1185">Reference proteome</keyword>
<keyword evidence="3 7" id="KW-0812">Transmembrane</keyword>
<dbReference type="EMBL" id="PKUS01000002">
    <property type="protein sequence ID" value="PLW70203.1"/>
    <property type="molecule type" value="Genomic_DNA"/>
</dbReference>
<gene>
    <name evidence="8" type="ORF">C0039_03065</name>
</gene>
<dbReference type="GO" id="GO:0005886">
    <property type="term" value="C:plasma membrane"/>
    <property type="evidence" value="ECO:0007669"/>
    <property type="project" value="TreeGrafter"/>
</dbReference>
<feature type="transmembrane region" description="Helical" evidence="7">
    <location>
        <begin position="47"/>
        <end position="68"/>
    </location>
</feature>
<evidence type="ECO:0000313" key="8">
    <source>
        <dbReference type="EMBL" id="PLW70203.1"/>
    </source>
</evidence>
<dbReference type="PANTHER" id="PTHR11706:SF33">
    <property type="entry name" value="NATURAL RESISTANCE-ASSOCIATED MACROPHAGE PROTEIN 2"/>
    <property type="match status" value="1"/>
</dbReference>
<dbReference type="GO" id="GO:0034755">
    <property type="term" value="P:iron ion transmembrane transport"/>
    <property type="evidence" value="ECO:0007669"/>
    <property type="project" value="TreeGrafter"/>
</dbReference>
<feature type="transmembrane region" description="Helical" evidence="7">
    <location>
        <begin position="88"/>
        <end position="108"/>
    </location>
</feature>
<comment type="subcellular location">
    <subcellularLocation>
        <location evidence="1">Membrane</location>
        <topology evidence="1">Multi-pass membrane protein</topology>
    </subcellularLocation>
</comment>
<comment type="caution">
    <text evidence="8">The sequence shown here is derived from an EMBL/GenBank/DDBJ whole genome shotgun (WGS) entry which is preliminary data.</text>
</comment>
<feature type="transmembrane region" description="Helical" evidence="7">
    <location>
        <begin position="193"/>
        <end position="211"/>
    </location>
</feature>
<dbReference type="Proteomes" id="UP000235005">
    <property type="component" value="Unassembled WGS sequence"/>
</dbReference>
<protein>
    <submittedName>
        <fullName evidence="8">Manganese transporter</fullName>
    </submittedName>
</protein>
<evidence type="ECO:0000256" key="4">
    <source>
        <dbReference type="ARBA" id="ARBA00022847"/>
    </source>
</evidence>
<name>A0A2N5X6T0_9GAMM</name>
<proteinExistence type="predicted"/>
<keyword evidence="6 7" id="KW-0472">Membrane</keyword>
<sequence length="415" mass="42267">MSSEADPHKGARSPGFFGPGLLVAAAFIGPGTVTTASVAGASFGYALLWALLFSILATAVLQEMSARLGLVTRKGLAQALRESLSGHWYGKAAVILVVAAIGVGNAAYEAGNITGAALGLQEISGVSAPVWSLAVGAAAGALLASGRYRAIERVLVALVLLMSTVFLLTFLMVRPPLGVLLSGMFSPVLPAGSLLTAIALIGTTVVPYNLFLHASAVQEKWGTQYPLDASLRAARVDSGLSIGLGGLITLAIMSTSAAAFFGTGGVVSAANIAQQLEPVLGAFARYFFALGLFAAGLSSAVAAPLAAAYAVCGALGWEQGMASPRFRMVWVAVLACGVFFAVIGTRPLAAILFAQAANGFLLPICAIFLLLVMNSRRQLGEYCNGPLSNLLGVAVVLVTLGLGALKLLQVFGLAG</sequence>
<dbReference type="OrthoDB" id="9787548at2"/>
<dbReference type="Pfam" id="PF01566">
    <property type="entry name" value="Nramp"/>
    <property type="match status" value="1"/>
</dbReference>
<dbReference type="NCBIfam" id="NF037982">
    <property type="entry name" value="Nramp_1"/>
    <property type="match status" value="1"/>
</dbReference>
<feature type="transmembrane region" description="Helical" evidence="7">
    <location>
        <begin position="328"/>
        <end position="345"/>
    </location>
</feature>
<feature type="transmembrane region" description="Helical" evidence="7">
    <location>
        <begin position="385"/>
        <end position="405"/>
    </location>
</feature>
<dbReference type="GO" id="GO:0015086">
    <property type="term" value="F:cadmium ion transmembrane transporter activity"/>
    <property type="evidence" value="ECO:0007669"/>
    <property type="project" value="TreeGrafter"/>
</dbReference>
<organism evidence="8 9">
    <name type="scientific">Pseudohalioglobus lutimaris</name>
    <dbReference type="NCBI Taxonomy" id="1737061"/>
    <lineage>
        <taxon>Bacteria</taxon>
        <taxon>Pseudomonadati</taxon>
        <taxon>Pseudomonadota</taxon>
        <taxon>Gammaproteobacteria</taxon>
        <taxon>Cellvibrionales</taxon>
        <taxon>Halieaceae</taxon>
        <taxon>Pseudohalioglobus</taxon>
    </lineage>
</organism>
<evidence type="ECO:0000256" key="3">
    <source>
        <dbReference type="ARBA" id="ARBA00022692"/>
    </source>
</evidence>
<feature type="transmembrane region" description="Helical" evidence="7">
    <location>
        <begin position="240"/>
        <end position="263"/>
    </location>
</feature>
<evidence type="ECO:0000313" key="9">
    <source>
        <dbReference type="Proteomes" id="UP000235005"/>
    </source>
</evidence>
<dbReference type="AlphaFoldDB" id="A0A2N5X6T0"/>
<evidence type="ECO:0000256" key="5">
    <source>
        <dbReference type="ARBA" id="ARBA00022989"/>
    </source>
</evidence>
<evidence type="ECO:0000256" key="1">
    <source>
        <dbReference type="ARBA" id="ARBA00004141"/>
    </source>
</evidence>
<feature type="transmembrane region" description="Helical" evidence="7">
    <location>
        <begin position="283"/>
        <end position="316"/>
    </location>
</feature>
<dbReference type="InterPro" id="IPR001046">
    <property type="entry name" value="NRAMP_fam"/>
</dbReference>
<evidence type="ECO:0000256" key="6">
    <source>
        <dbReference type="ARBA" id="ARBA00023136"/>
    </source>
</evidence>
<feature type="transmembrane region" description="Helical" evidence="7">
    <location>
        <begin position="128"/>
        <end position="145"/>
    </location>
</feature>
<dbReference type="PANTHER" id="PTHR11706">
    <property type="entry name" value="SOLUTE CARRIER PROTEIN FAMILY 11 MEMBER"/>
    <property type="match status" value="1"/>
</dbReference>
<feature type="transmembrane region" description="Helical" evidence="7">
    <location>
        <begin position="21"/>
        <end position="41"/>
    </location>
</feature>